<evidence type="ECO:0000313" key="1">
    <source>
        <dbReference type="EMBL" id="GBH34215.1"/>
    </source>
</evidence>
<gene>
    <name evidence="1" type="ORF">NZNM25_10060</name>
</gene>
<proteinExistence type="predicted"/>
<dbReference type="Proteomes" id="UP000245829">
    <property type="component" value="Unassembled WGS sequence"/>
</dbReference>
<dbReference type="EMBL" id="BGKI01000004">
    <property type="protein sequence ID" value="GBH34215.1"/>
    <property type="molecule type" value="Genomic_DNA"/>
</dbReference>
<dbReference type="AlphaFoldDB" id="A0A2S2KRY0"/>
<accession>A0A2S2KRY0</accession>
<evidence type="ECO:0000313" key="2">
    <source>
        <dbReference type="Proteomes" id="UP000245829"/>
    </source>
</evidence>
<name>A0A2S2KRY0_9ARCH</name>
<organism evidence="1 2">
    <name type="scientific">Nitrosopumilus zosterae</name>
    <dbReference type="NCBI Taxonomy" id="718286"/>
    <lineage>
        <taxon>Archaea</taxon>
        <taxon>Nitrososphaerota</taxon>
        <taxon>Nitrososphaeria</taxon>
        <taxon>Nitrosopumilales</taxon>
        <taxon>Nitrosopumilaceae</taxon>
        <taxon>Nitrosopumilus</taxon>
    </lineage>
</organism>
<sequence>MQAATQCKAVITYKSFALIGRDAKNTLPIREEITYDAIGLSCLIRDEVLENYTYQTKRRCI</sequence>
<comment type="caution">
    <text evidence="1">The sequence shown here is derived from an EMBL/GenBank/DDBJ whole genome shotgun (WGS) entry which is preliminary data.</text>
</comment>
<keyword evidence="2" id="KW-1185">Reference proteome</keyword>
<protein>
    <submittedName>
        <fullName evidence="1">Uncharacterized protein</fullName>
    </submittedName>
</protein>
<reference evidence="1 2" key="1">
    <citation type="submission" date="2018-05" db="EMBL/GenBank/DDBJ databases">
        <title>genome sequencing of Nitrosopumilus sp. NM25.</title>
        <authorList>
            <person name="Mori K."/>
            <person name="Nakagawa T."/>
        </authorList>
    </citation>
    <scope>NUCLEOTIDE SEQUENCE [LARGE SCALE GENOMIC DNA]</scope>
    <source>
        <strain evidence="1 2">NM25</strain>
    </source>
</reference>